<evidence type="ECO:0000313" key="1">
    <source>
        <dbReference type="EMBL" id="QJB21985.1"/>
    </source>
</evidence>
<keyword evidence="2" id="KW-1185">Reference proteome</keyword>
<organism evidence="1 2">
    <name type="scientific">Xanthomonas phage FoX5</name>
    <dbReference type="NCBI Taxonomy" id="2723901"/>
    <lineage>
        <taxon>Viruses</taxon>
        <taxon>Duplodnaviria</taxon>
        <taxon>Heunggongvirae</taxon>
        <taxon>Uroviricota</taxon>
        <taxon>Caudoviricetes</taxon>
        <taxon>Foxunavirus</taxon>
        <taxon>Foxunavirus fox5</taxon>
    </lineage>
</organism>
<dbReference type="Proteomes" id="UP000671877">
    <property type="component" value="Segment"/>
</dbReference>
<accession>A0A858NPZ4</accession>
<reference evidence="1 2" key="1">
    <citation type="submission" date="2020-03" db="EMBL/GenBank/DDBJ databases">
        <title>Development of an integrated pest management strategy to control Xanthomonas campestris pv. campestris by using bacteriophages.</title>
        <authorList>
            <person name="Holtappels D."/>
            <person name="Rombouts S."/>
            <person name="Lavigne R."/>
            <person name="Wagemans J."/>
        </authorList>
    </citation>
    <scope>NUCLEOTIDE SEQUENCE [LARGE SCALE GENOMIC DNA]</scope>
</reference>
<evidence type="ECO:0000313" key="2">
    <source>
        <dbReference type="Proteomes" id="UP000671877"/>
    </source>
</evidence>
<sequence>MGASHLCSGFCSLRSSGNGIIGGLAVCLALRGILTVHLVGLSQCGSGGVGGFIRDQNQCIDFRFGQRGADCGSDGRCRIRFAIDHGKLRIGRQAIGGRCRDGLATANEVCGLTGRNFDDSGRRNNFTTNDDGRNQLQKDRLMHDSNSLVMGRGRRNGPILAD</sequence>
<name>A0A858NPZ4_9CAUD</name>
<gene>
    <name evidence="1" type="ORF">XccvBFoX5_gp07c</name>
</gene>
<protein>
    <submittedName>
        <fullName evidence="1">Uncharacterized protein</fullName>
    </submittedName>
</protein>
<dbReference type="EMBL" id="MT161384">
    <property type="protein sequence ID" value="QJB21985.1"/>
    <property type="molecule type" value="Genomic_DNA"/>
</dbReference>
<proteinExistence type="predicted"/>